<dbReference type="GO" id="GO:0005615">
    <property type="term" value="C:extracellular space"/>
    <property type="evidence" value="ECO:0007669"/>
    <property type="project" value="TreeGrafter"/>
</dbReference>
<evidence type="ECO:0000313" key="3">
    <source>
        <dbReference type="EMBL" id="KAK6165413.1"/>
    </source>
</evidence>
<dbReference type="PROSITE" id="PS50948">
    <property type="entry name" value="PAN"/>
    <property type="match status" value="1"/>
</dbReference>
<dbReference type="InterPro" id="IPR036056">
    <property type="entry name" value="Fibrinogen-like_C"/>
</dbReference>
<keyword evidence="4" id="KW-1185">Reference proteome</keyword>
<dbReference type="EMBL" id="JAZGQO010000021">
    <property type="protein sequence ID" value="KAK6165413.1"/>
    <property type="molecule type" value="Genomic_DNA"/>
</dbReference>
<dbReference type="Gene3D" id="3.90.215.10">
    <property type="entry name" value="Gamma Fibrinogen, chain A, domain 1"/>
    <property type="match status" value="1"/>
</dbReference>
<evidence type="ECO:0000259" key="1">
    <source>
        <dbReference type="PROSITE" id="PS50948"/>
    </source>
</evidence>
<dbReference type="PANTHER" id="PTHR19143:SF327">
    <property type="entry name" value="FI21813P1-RELATED"/>
    <property type="match status" value="1"/>
</dbReference>
<dbReference type="SUPFAM" id="SSF56496">
    <property type="entry name" value="Fibrinogen C-terminal domain-like"/>
    <property type="match status" value="1"/>
</dbReference>
<evidence type="ECO:0008006" key="5">
    <source>
        <dbReference type="Google" id="ProtNLM"/>
    </source>
</evidence>
<dbReference type="SUPFAM" id="SSF57414">
    <property type="entry name" value="Hairpin loop containing domain-like"/>
    <property type="match status" value="1"/>
</dbReference>
<name>A0AAN8G0F5_PATCE</name>
<feature type="domain" description="Fibrinogen C-terminal" evidence="2">
    <location>
        <begin position="138"/>
        <end position="330"/>
    </location>
</feature>
<gene>
    <name evidence="3" type="ORF">SNE40_022344</name>
</gene>
<evidence type="ECO:0000313" key="4">
    <source>
        <dbReference type="Proteomes" id="UP001347796"/>
    </source>
</evidence>
<accession>A0AAN8G0F5</accession>
<comment type="caution">
    <text evidence="3">The sequence shown here is derived from an EMBL/GenBank/DDBJ whole genome shotgun (WGS) entry which is preliminary data.</text>
</comment>
<dbReference type="InterPro" id="IPR002181">
    <property type="entry name" value="Fibrinogen_a/b/g_C_dom"/>
</dbReference>
<dbReference type="Pfam" id="PF00147">
    <property type="entry name" value="Fibrinogen_C"/>
    <property type="match status" value="1"/>
</dbReference>
<sequence length="369" mass="40384">MASLALVKHSYISNLLYIVCIIAFIQCDPVVFENFNLNSQGSLPLSSAGFVMNTRSKVECIQLCVSGETCLSVAYNTVLHQCYIFYIQGASDGSDFVPVADVKHYIKFGQSASVLVCQNGGVSLDGGGCNCTDGYLTPDCGQRMRDCSDGFDTGLFNGEIREFTIQPTGAPAPFTVLCEMVSGGRTVMQKYDVNPAYFQDYWSNFVNGYVSNAPDSNSFGLAFPAVHYITSSRPHDAMFVLEDDTATRYARLYSNFVIGNEADKFRVTLGPSSPVAGYQDAGDGLVGMNGSLFSSVDQDNDGNPGRHCAEEFEAGWWYNSVECSRVNILGYPTFMPYTSSDMCKCNIHWNTTESLPLVLMKTTTYLIAK</sequence>
<feature type="domain" description="Apple" evidence="1">
    <location>
        <begin position="27"/>
        <end position="109"/>
    </location>
</feature>
<dbReference type="InterPro" id="IPR000742">
    <property type="entry name" value="EGF"/>
</dbReference>
<protein>
    <recommendedName>
        <fullName evidence="5">Fibrinogen C-terminal domain-containing protein</fullName>
    </recommendedName>
</protein>
<dbReference type="PANTHER" id="PTHR19143">
    <property type="entry name" value="FIBRINOGEN/TENASCIN/ANGIOPOEITIN"/>
    <property type="match status" value="1"/>
</dbReference>
<reference evidence="3 4" key="1">
    <citation type="submission" date="2024-01" db="EMBL/GenBank/DDBJ databases">
        <title>The genome of the rayed Mediterranean limpet Patella caerulea (Linnaeus, 1758).</title>
        <authorList>
            <person name="Anh-Thu Weber A."/>
            <person name="Halstead-Nussloch G."/>
        </authorList>
    </citation>
    <scope>NUCLEOTIDE SEQUENCE [LARGE SCALE GENOMIC DNA]</scope>
    <source>
        <strain evidence="3">AATW-2023a</strain>
        <tissue evidence="3">Whole specimen</tissue>
    </source>
</reference>
<dbReference type="SMART" id="SM00186">
    <property type="entry name" value="FBG"/>
    <property type="match status" value="1"/>
</dbReference>
<dbReference type="InterPro" id="IPR003609">
    <property type="entry name" value="Pan_app"/>
</dbReference>
<dbReference type="PROSITE" id="PS51406">
    <property type="entry name" value="FIBRINOGEN_C_2"/>
    <property type="match status" value="1"/>
</dbReference>
<dbReference type="InterPro" id="IPR050373">
    <property type="entry name" value="Fibrinogen_C-term_domain"/>
</dbReference>
<proteinExistence type="predicted"/>
<dbReference type="InterPro" id="IPR014716">
    <property type="entry name" value="Fibrinogen_a/b/g_C_1"/>
</dbReference>
<evidence type="ECO:0000259" key="2">
    <source>
        <dbReference type="PROSITE" id="PS51406"/>
    </source>
</evidence>
<dbReference type="PROSITE" id="PS01186">
    <property type="entry name" value="EGF_2"/>
    <property type="match status" value="1"/>
</dbReference>
<dbReference type="Pfam" id="PF00024">
    <property type="entry name" value="PAN_1"/>
    <property type="match status" value="1"/>
</dbReference>
<dbReference type="AlphaFoldDB" id="A0AAN8G0F5"/>
<dbReference type="Proteomes" id="UP001347796">
    <property type="component" value="Unassembled WGS sequence"/>
</dbReference>
<organism evidence="3 4">
    <name type="scientific">Patella caerulea</name>
    <name type="common">Rayed Mediterranean limpet</name>
    <dbReference type="NCBI Taxonomy" id="87958"/>
    <lineage>
        <taxon>Eukaryota</taxon>
        <taxon>Metazoa</taxon>
        <taxon>Spiralia</taxon>
        <taxon>Lophotrochozoa</taxon>
        <taxon>Mollusca</taxon>
        <taxon>Gastropoda</taxon>
        <taxon>Patellogastropoda</taxon>
        <taxon>Patelloidea</taxon>
        <taxon>Patellidae</taxon>
        <taxon>Patella</taxon>
    </lineage>
</organism>